<dbReference type="PANTHER" id="PTHR33312:SF5">
    <property type="entry name" value="MEMBRANE-ASSOCIATED KINASE REGULATOR 4-RELATED"/>
    <property type="match status" value="1"/>
</dbReference>
<dbReference type="GO" id="GO:0019210">
    <property type="term" value="F:kinase inhibitor activity"/>
    <property type="evidence" value="ECO:0007669"/>
    <property type="project" value="InterPro"/>
</dbReference>
<evidence type="ECO:0000313" key="2">
    <source>
        <dbReference type="EMBL" id="CAI9779009.1"/>
    </source>
</evidence>
<feature type="region of interest" description="Disordered" evidence="1">
    <location>
        <begin position="232"/>
        <end position="252"/>
    </location>
</feature>
<protein>
    <recommendedName>
        <fullName evidence="4">Membrane-associated kinase regulator 4</fullName>
    </recommendedName>
</protein>
<reference evidence="2" key="1">
    <citation type="submission" date="2023-05" db="EMBL/GenBank/DDBJ databases">
        <authorList>
            <person name="Huff M."/>
        </authorList>
    </citation>
    <scope>NUCLEOTIDE SEQUENCE</scope>
</reference>
<organism evidence="2 3">
    <name type="scientific">Fraxinus pennsylvanica</name>
    <dbReference type="NCBI Taxonomy" id="56036"/>
    <lineage>
        <taxon>Eukaryota</taxon>
        <taxon>Viridiplantae</taxon>
        <taxon>Streptophyta</taxon>
        <taxon>Embryophyta</taxon>
        <taxon>Tracheophyta</taxon>
        <taxon>Spermatophyta</taxon>
        <taxon>Magnoliopsida</taxon>
        <taxon>eudicotyledons</taxon>
        <taxon>Gunneridae</taxon>
        <taxon>Pentapetalae</taxon>
        <taxon>asterids</taxon>
        <taxon>lamiids</taxon>
        <taxon>Lamiales</taxon>
        <taxon>Oleaceae</taxon>
        <taxon>Oleeae</taxon>
        <taxon>Fraxinus</taxon>
    </lineage>
</organism>
<dbReference type="InterPro" id="IPR039620">
    <property type="entry name" value="BKI1/MAKR1/3/4"/>
</dbReference>
<gene>
    <name evidence="2" type="ORF">FPE_LOCUS26439</name>
</gene>
<evidence type="ECO:0000313" key="3">
    <source>
        <dbReference type="Proteomes" id="UP000834106"/>
    </source>
</evidence>
<dbReference type="PANTHER" id="PTHR33312">
    <property type="entry name" value="MEMBRANE-ASSOCIATED KINASE REGULATOR 4-RELATED"/>
    <property type="match status" value="1"/>
</dbReference>
<dbReference type="GO" id="GO:0005886">
    <property type="term" value="C:plasma membrane"/>
    <property type="evidence" value="ECO:0007669"/>
    <property type="project" value="InterPro"/>
</dbReference>
<sequence length="328" mass="36576">MASTLPSYDSSDEDYIDMDLFSCSANASPPQSREFEFQLCFIPKETKNSPADELFYKGKLLPLHLSPRLRMLQKLLIQSSKAKYAFEEEKAPSSIPLEESRDSISRSESCRVSCELHTNDEYFFEWSTELSSFIHSNHPKKYWSEKLKLFKNSILGQKLKAYLKSLFSKSDESSCAKAAACKVEPGNLFKNKKPLGHIEGPAAYPSLATIMKSIEKEGIHEDNYVHRRSSFSGATKNKCSSSSSSSSNSSSGASSLSSSCSLNLNDFPEFHFRKRSSSTTEIDGSIEAAIAHCKKSQVFFDSRNTSGFSSLPEIPASNYQQRLDVCSI</sequence>
<dbReference type="AlphaFoldDB" id="A0AAD1ZZZ2"/>
<keyword evidence="3" id="KW-1185">Reference proteome</keyword>
<proteinExistence type="predicted"/>
<evidence type="ECO:0000256" key="1">
    <source>
        <dbReference type="SAM" id="MobiDB-lite"/>
    </source>
</evidence>
<name>A0AAD1ZZZ2_9LAMI</name>
<dbReference type="Proteomes" id="UP000834106">
    <property type="component" value="Chromosome 16"/>
</dbReference>
<accession>A0AAD1ZZZ2</accession>
<evidence type="ECO:0008006" key="4">
    <source>
        <dbReference type="Google" id="ProtNLM"/>
    </source>
</evidence>
<dbReference type="EMBL" id="OU503051">
    <property type="protein sequence ID" value="CAI9779009.1"/>
    <property type="molecule type" value="Genomic_DNA"/>
</dbReference>